<evidence type="ECO:0000256" key="1">
    <source>
        <dbReference type="SAM" id="Phobius"/>
    </source>
</evidence>
<organism evidence="3 4">
    <name type="scientific">Candidatus Chlorohelix allophototropha</name>
    <dbReference type="NCBI Taxonomy" id="3003348"/>
    <lineage>
        <taxon>Bacteria</taxon>
        <taxon>Bacillati</taxon>
        <taxon>Chloroflexota</taxon>
        <taxon>Chloroflexia</taxon>
        <taxon>Candidatus Chloroheliales</taxon>
        <taxon>Candidatus Chloroheliaceae</taxon>
        <taxon>Candidatus Chlorohelix</taxon>
    </lineage>
</organism>
<dbReference type="Pfam" id="PF07811">
    <property type="entry name" value="TadE"/>
    <property type="match status" value="1"/>
</dbReference>
<name>A0ABY9B3M4_9CHLR</name>
<proteinExistence type="predicted"/>
<keyword evidence="1" id="KW-1133">Transmembrane helix</keyword>
<dbReference type="RefSeq" id="WP_341469621.1">
    <property type="nucleotide sequence ID" value="NZ_CP128399.1"/>
</dbReference>
<feature type="domain" description="TadE-like" evidence="2">
    <location>
        <begin position="38"/>
        <end position="79"/>
    </location>
</feature>
<accession>A0ABY9B3M4</accession>
<keyword evidence="1" id="KW-0812">Transmembrane</keyword>
<evidence type="ECO:0000313" key="3">
    <source>
        <dbReference type="EMBL" id="WJW67731.1"/>
    </source>
</evidence>
<sequence length="292" mass="32117">MNYKYSGKIKELLHRTARFIRGSSGHGASIAFRPTSAQALLEFVLVTIPMLITMVGIFEFGLLYNDVAKLDFTTREVTRILGICSNGCDSSDNYNLASSSSGKPIPYDIAALAFISASDNPAPLTPENINYIHLQRTSIDGSLSVSLTGTTYISKGSSLPVDVYTTYGSDGNRLGMRPFYAHYVYTTTQSTFAPYVSDDSYVPAGVSLSQLPYNYRGWPSKGYDSGKGWVNGRNVCEPTDRFYVEISYKHKWITPLVPWTGSNSSINLTRRVPGKIEPLFFQGTQVSPGICV</sequence>
<dbReference type="InterPro" id="IPR012495">
    <property type="entry name" value="TadE-like_dom"/>
</dbReference>
<keyword evidence="4" id="KW-1185">Reference proteome</keyword>
<evidence type="ECO:0000259" key="2">
    <source>
        <dbReference type="Pfam" id="PF07811"/>
    </source>
</evidence>
<gene>
    <name evidence="3" type="ORF">OZ401_001006</name>
</gene>
<dbReference type="EMBL" id="CP128399">
    <property type="protein sequence ID" value="WJW67731.1"/>
    <property type="molecule type" value="Genomic_DNA"/>
</dbReference>
<feature type="transmembrane region" description="Helical" evidence="1">
    <location>
        <begin position="39"/>
        <end position="64"/>
    </location>
</feature>
<keyword evidence="1" id="KW-0472">Membrane</keyword>
<protein>
    <submittedName>
        <fullName evidence="3">Pilus assembly protein</fullName>
    </submittedName>
</protein>
<dbReference type="Proteomes" id="UP001431572">
    <property type="component" value="Chromosome 1"/>
</dbReference>
<evidence type="ECO:0000313" key="4">
    <source>
        <dbReference type="Proteomes" id="UP001431572"/>
    </source>
</evidence>
<reference evidence="3" key="1">
    <citation type="journal article" date="2024" name="Nature">
        <title>Anoxygenic phototroph of the Chloroflexota uses a type I reaction centre.</title>
        <authorList>
            <person name="Tsuji J.M."/>
            <person name="Shaw N.A."/>
            <person name="Nagashima S."/>
            <person name="Venkiteswaran J.J."/>
            <person name="Schiff S.L."/>
            <person name="Watanabe T."/>
            <person name="Fukui M."/>
            <person name="Hanada S."/>
            <person name="Tank M."/>
            <person name="Neufeld J.D."/>
        </authorList>
    </citation>
    <scope>NUCLEOTIDE SEQUENCE</scope>
    <source>
        <strain evidence="3">L227-S17</strain>
    </source>
</reference>